<sequence>MIILPNTITLNLLIPHSCHALMLETKTAQLSSARALYPSPKLKVGNGEDCMPRNGQWNFNNKQLFTPIRIERWEVVNFSARCDTSHLSRELTTVEGARALTIMIHPISVSSMQILVRSHEWEVESDDESEEESECMH</sequence>
<evidence type="ECO:0000313" key="1">
    <source>
        <dbReference type="EMBL" id="KAI7993247.1"/>
    </source>
</evidence>
<comment type="caution">
    <text evidence="1">The sequence shown here is derived from an EMBL/GenBank/DDBJ whole genome shotgun (WGS) entry which is preliminary data.</text>
</comment>
<keyword evidence="2" id="KW-1185">Reference proteome</keyword>
<proteinExistence type="predicted"/>
<gene>
    <name evidence="1" type="ORF">LOK49_LG11G01582</name>
</gene>
<dbReference type="EMBL" id="CM045769">
    <property type="protein sequence ID" value="KAI7993247.1"/>
    <property type="molecule type" value="Genomic_DNA"/>
</dbReference>
<name>A0ACC0FYT7_9ERIC</name>
<evidence type="ECO:0000313" key="2">
    <source>
        <dbReference type="Proteomes" id="UP001060215"/>
    </source>
</evidence>
<reference evidence="1 2" key="1">
    <citation type="journal article" date="2022" name="Plant J.">
        <title>Chromosome-level genome of Camellia lanceoleosa provides a valuable resource for understanding genome evolution and self-incompatibility.</title>
        <authorList>
            <person name="Gong W."/>
            <person name="Xiao S."/>
            <person name="Wang L."/>
            <person name="Liao Z."/>
            <person name="Chang Y."/>
            <person name="Mo W."/>
            <person name="Hu G."/>
            <person name="Li W."/>
            <person name="Zhao G."/>
            <person name="Zhu H."/>
            <person name="Hu X."/>
            <person name="Ji K."/>
            <person name="Xiang X."/>
            <person name="Song Q."/>
            <person name="Yuan D."/>
            <person name="Jin S."/>
            <person name="Zhang L."/>
        </authorList>
    </citation>
    <scope>NUCLEOTIDE SEQUENCE [LARGE SCALE GENOMIC DNA]</scope>
    <source>
        <strain evidence="1">SQ_2022a</strain>
    </source>
</reference>
<protein>
    <submittedName>
        <fullName evidence="1">Protein argonaute 16</fullName>
    </submittedName>
</protein>
<accession>A0ACC0FYT7</accession>
<dbReference type="Proteomes" id="UP001060215">
    <property type="component" value="Chromosome 12"/>
</dbReference>
<organism evidence="1 2">
    <name type="scientific">Camellia lanceoleosa</name>
    <dbReference type="NCBI Taxonomy" id="1840588"/>
    <lineage>
        <taxon>Eukaryota</taxon>
        <taxon>Viridiplantae</taxon>
        <taxon>Streptophyta</taxon>
        <taxon>Embryophyta</taxon>
        <taxon>Tracheophyta</taxon>
        <taxon>Spermatophyta</taxon>
        <taxon>Magnoliopsida</taxon>
        <taxon>eudicotyledons</taxon>
        <taxon>Gunneridae</taxon>
        <taxon>Pentapetalae</taxon>
        <taxon>asterids</taxon>
        <taxon>Ericales</taxon>
        <taxon>Theaceae</taxon>
        <taxon>Camellia</taxon>
    </lineage>
</organism>